<dbReference type="RefSeq" id="WP_270881458.1">
    <property type="nucleotide sequence ID" value="NZ_JAQFVF010000050.1"/>
</dbReference>
<gene>
    <name evidence="14" type="primary">sdaAB</name>
    <name evidence="14" type="ORF">ACFPOG_25495</name>
</gene>
<dbReference type="InterPro" id="IPR002912">
    <property type="entry name" value="ACT_dom"/>
</dbReference>
<evidence type="ECO:0000256" key="2">
    <source>
        <dbReference type="ARBA" id="ARBA00004742"/>
    </source>
</evidence>
<dbReference type="PIRSF" id="PIRSF036692">
    <property type="entry name" value="SDH_B"/>
    <property type="match status" value="1"/>
</dbReference>
<dbReference type="CDD" id="cd04903">
    <property type="entry name" value="ACT_LSD"/>
    <property type="match status" value="1"/>
</dbReference>
<keyword evidence="5 11" id="KW-0004">4Fe-4S</keyword>
<dbReference type="NCBIfam" id="TIGR00719">
    <property type="entry name" value="sda_beta"/>
    <property type="match status" value="1"/>
</dbReference>
<feature type="domain" description="ACT" evidence="13">
    <location>
        <begin position="150"/>
        <end position="222"/>
    </location>
</feature>
<dbReference type="InterPro" id="IPR045865">
    <property type="entry name" value="ACT-like_dom_sf"/>
</dbReference>
<reference evidence="15" key="1">
    <citation type="journal article" date="2019" name="Int. J. Syst. Evol. Microbiol.">
        <title>The Global Catalogue of Microorganisms (GCM) 10K type strain sequencing project: providing services to taxonomists for standard genome sequencing and annotation.</title>
        <authorList>
            <consortium name="The Broad Institute Genomics Platform"/>
            <consortium name="The Broad Institute Genome Sequencing Center for Infectious Disease"/>
            <person name="Wu L."/>
            <person name="Ma J."/>
        </authorList>
    </citation>
    <scope>NUCLEOTIDE SEQUENCE [LARGE SCALE GENOMIC DNA]</scope>
    <source>
        <strain evidence="15">KACC 11904</strain>
    </source>
</reference>
<sequence length="228" mass="24348">MRFKDVFSIIGPSMVGPSSSHTAGAVRIGKAARQMFGEQPEKAHILFYGSFAATYKGHGTDLAIVGGLMDWPTDDPRIPHSIEFAEQSGVDIIFEQGKGLFSHPNTAKIILSSPSVAKQISLVGTSIGGGNIEIIEINGFHVKLTGAYPTLVLRHHDSPGVVADVAQLLKQKQTNIGHMSVDRKSRSGDAMTVMELDAAVASELVAELETFPAIQSVNIIDLSKANNE</sequence>
<evidence type="ECO:0000256" key="5">
    <source>
        <dbReference type="ARBA" id="ARBA00022485"/>
    </source>
</evidence>
<protein>
    <recommendedName>
        <fullName evidence="11">L-serine deaminase</fullName>
    </recommendedName>
</protein>
<comment type="cofactor">
    <cofactor evidence="1 12">
        <name>[4Fe-4S] cluster</name>
        <dbReference type="ChEBI" id="CHEBI:49883"/>
    </cofactor>
</comment>
<dbReference type="EMBL" id="JBHSMJ010000037">
    <property type="protein sequence ID" value="MFC5451562.1"/>
    <property type="molecule type" value="Genomic_DNA"/>
</dbReference>
<dbReference type="GO" id="GO:0003941">
    <property type="term" value="F:L-serine ammonia-lyase activity"/>
    <property type="evidence" value="ECO:0007669"/>
    <property type="project" value="UniProtKB-EC"/>
</dbReference>
<keyword evidence="15" id="KW-1185">Reference proteome</keyword>
<dbReference type="PANTHER" id="PTHR30182">
    <property type="entry name" value="L-SERINE DEHYDRATASE"/>
    <property type="match status" value="1"/>
</dbReference>
<keyword evidence="7 11" id="KW-0408">Iron</keyword>
<dbReference type="InterPro" id="IPR051318">
    <property type="entry name" value="Fe-S_L-Ser"/>
</dbReference>
<comment type="caution">
    <text evidence="14">The sequence shown here is derived from an EMBL/GenBank/DDBJ whole genome shotgun (WGS) entry which is preliminary data.</text>
</comment>
<evidence type="ECO:0000313" key="14">
    <source>
        <dbReference type="EMBL" id="MFC5451562.1"/>
    </source>
</evidence>
<dbReference type="InterPro" id="IPR004643">
    <property type="entry name" value="Fe-S_L-Ser_bsu"/>
</dbReference>
<evidence type="ECO:0000313" key="15">
    <source>
        <dbReference type="Proteomes" id="UP001596044"/>
    </source>
</evidence>
<evidence type="ECO:0000256" key="3">
    <source>
        <dbReference type="ARBA" id="ARBA00008636"/>
    </source>
</evidence>
<dbReference type="Pfam" id="PF03315">
    <property type="entry name" value="SDH_beta"/>
    <property type="match status" value="1"/>
</dbReference>
<accession>A0ABW0KFN3</accession>
<organism evidence="14 15">
    <name type="scientific">Paenibacillus aestuarii</name>
    <dbReference type="NCBI Taxonomy" id="516965"/>
    <lineage>
        <taxon>Bacteria</taxon>
        <taxon>Bacillati</taxon>
        <taxon>Bacillota</taxon>
        <taxon>Bacilli</taxon>
        <taxon>Bacillales</taxon>
        <taxon>Paenibacillaceae</taxon>
        <taxon>Paenibacillus</taxon>
    </lineage>
</organism>
<evidence type="ECO:0000256" key="6">
    <source>
        <dbReference type="ARBA" id="ARBA00022723"/>
    </source>
</evidence>
<keyword evidence="9 11" id="KW-0456">Lyase</keyword>
<comment type="catalytic activity">
    <reaction evidence="10 11 12">
        <text>L-serine = pyruvate + NH4(+)</text>
        <dbReference type="Rhea" id="RHEA:19169"/>
        <dbReference type="ChEBI" id="CHEBI:15361"/>
        <dbReference type="ChEBI" id="CHEBI:28938"/>
        <dbReference type="ChEBI" id="CHEBI:33384"/>
        <dbReference type="EC" id="4.3.1.17"/>
    </reaction>
</comment>
<evidence type="ECO:0000256" key="10">
    <source>
        <dbReference type="ARBA" id="ARBA00049406"/>
    </source>
</evidence>
<evidence type="ECO:0000256" key="4">
    <source>
        <dbReference type="ARBA" id="ARBA00022432"/>
    </source>
</evidence>
<dbReference type="PROSITE" id="PS51671">
    <property type="entry name" value="ACT"/>
    <property type="match status" value="1"/>
</dbReference>
<dbReference type="SUPFAM" id="SSF143548">
    <property type="entry name" value="Serine metabolism enzymes domain"/>
    <property type="match status" value="1"/>
</dbReference>
<dbReference type="Proteomes" id="UP001596044">
    <property type="component" value="Unassembled WGS sequence"/>
</dbReference>
<comment type="similarity">
    <text evidence="3 11 12">Belongs to the iron-sulfur dependent L-serine dehydratase family.</text>
</comment>
<keyword evidence="6 11" id="KW-0479">Metal-binding</keyword>
<dbReference type="PANTHER" id="PTHR30182:SF12">
    <property type="entry name" value="L-SERINE DEHYDRATASE, BETA CHAIN-RELATED"/>
    <property type="match status" value="1"/>
</dbReference>
<evidence type="ECO:0000256" key="8">
    <source>
        <dbReference type="ARBA" id="ARBA00023014"/>
    </source>
</evidence>
<evidence type="ECO:0000256" key="1">
    <source>
        <dbReference type="ARBA" id="ARBA00001966"/>
    </source>
</evidence>
<keyword evidence="8 11" id="KW-0411">Iron-sulfur</keyword>
<evidence type="ECO:0000256" key="7">
    <source>
        <dbReference type="ARBA" id="ARBA00023004"/>
    </source>
</evidence>
<dbReference type="Gene3D" id="3.30.1330.90">
    <property type="entry name" value="D-3-phosphoglycerate dehydrogenase, domain 3"/>
    <property type="match status" value="1"/>
</dbReference>
<evidence type="ECO:0000256" key="11">
    <source>
        <dbReference type="PIRNR" id="PIRNR036692"/>
    </source>
</evidence>
<dbReference type="InterPro" id="IPR005131">
    <property type="entry name" value="Ser_deHydtase_bsu"/>
</dbReference>
<dbReference type="Gene3D" id="3.30.70.260">
    <property type="match status" value="1"/>
</dbReference>
<name>A0ABW0KFN3_9BACL</name>
<keyword evidence="4 11" id="KW-0312">Gluconeogenesis</keyword>
<proteinExistence type="inferred from homology"/>
<dbReference type="SUPFAM" id="SSF55021">
    <property type="entry name" value="ACT-like"/>
    <property type="match status" value="1"/>
</dbReference>
<dbReference type="InterPro" id="IPR029009">
    <property type="entry name" value="ASB_dom_sf"/>
</dbReference>
<evidence type="ECO:0000256" key="12">
    <source>
        <dbReference type="RuleBase" id="RU366059"/>
    </source>
</evidence>
<evidence type="ECO:0000256" key="9">
    <source>
        <dbReference type="ARBA" id="ARBA00023239"/>
    </source>
</evidence>
<comment type="pathway">
    <text evidence="2 11">Carbohydrate biosynthesis; gluconeogenesis.</text>
</comment>
<evidence type="ECO:0000259" key="13">
    <source>
        <dbReference type="PROSITE" id="PS51671"/>
    </source>
</evidence>